<evidence type="ECO:0000256" key="5">
    <source>
        <dbReference type="ARBA" id="ARBA00023163"/>
    </source>
</evidence>
<accession>A0ABT9U7Q7</accession>
<organism evidence="7 8">
    <name type="scientific">Paenibacillus harenae</name>
    <dbReference type="NCBI Taxonomy" id="306543"/>
    <lineage>
        <taxon>Bacteria</taxon>
        <taxon>Bacillati</taxon>
        <taxon>Bacillota</taxon>
        <taxon>Bacilli</taxon>
        <taxon>Bacillales</taxon>
        <taxon>Paenibacillaceae</taxon>
        <taxon>Paenibacillus</taxon>
    </lineage>
</organism>
<evidence type="ECO:0000313" key="7">
    <source>
        <dbReference type="EMBL" id="MDQ0114730.1"/>
    </source>
</evidence>
<sequence>MNIDDTIKLDNQICFAIYACSREMTKLYRPILDKLGLTYTQYVTMLALWEQDHISVSALGHKLYLDSGTLTPLLKKLEAAGLLTRTRDRDDERSVLVTLTEAGQALKIKAYDVPPQLYCQLGSTPEDAESLLRQVNELLGRIQQITGKS</sequence>
<proteinExistence type="predicted"/>
<dbReference type="PANTHER" id="PTHR33164:SF5">
    <property type="entry name" value="ORGANIC HYDROPEROXIDE RESISTANCE TRANSCRIPTIONAL REGULATOR"/>
    <property type="match status" value="1"/>
</dbReference>
<evidence type="ECO:0000259" key="6">
    <source>
        <dbReference type="PROSITE" id="PS50995"/>
    </source>
</evidence>
<keyword evidence="3" id="KW-0805">Transcription regulation</keyword>
<dbReference type="InterPro" id="IPR036388">
    <property type="entry name" value="WH-like_DNA-bd_sf"/>
</dbReference>
<dbReference type="EMBL" id="JAUSSU010000008">
    <property type="protein sequence ID" value="MDQ0114730.1"/>
    <property type="molecule type" value="Genomic_DNA"/>
</dbReference>
<dbReference type="PROSITE" id="PS50995">
    <property type="entry name" value="HTH_MARR_2"/>
    <property type="match status" value="1"/>
</dbReference>
<comment type="caution">
    <text evidence="7">The sequence shown here is derived from an EMBL/GenBank/DDBJ whole genome shotgun (WGS) entry which is preliminary data.</text>
</comment>
<keyword evidence="2" id="KW-0963">Cytoplasm</keyword>
<dbReference type="InterPro" id="IPR055166">
    <property type="entry name" value="Transc_reg_Sar_Rot_HTH"/>
</dbReference>
<keyword evidence="5" id="KW-0804">Transcription</keyword>
<reference evidence="7 8" key="1">
    <citation type="submission" date="2023-07" db="EMBL/GenBank/DDBJ databases">
        <title>Sorghum-associated microbial communities from plants grown in Nebraska, USA.</title>
        <authorList>
            <person name="Schachtman D."/>
        </authorList>
    </citation>
    <scope>NUCLEOTIDE SEQUENCE [LARGE SCALE GENOMIC DNA]</scope>
    <source>
        <strain evidence="7 8">CC482</strain>
    </source>
</reference>
<dbReference type="SUPFAM" id="SSF46785">
    <property type="entry name" value="Winged helix' DNA-binding domain"/>
    <property type="match status" value="1"/>
</dbReference>
<evidence type="ECO:0000256" key="3">
    <source>
        <dbReference type="ARBA" id="ARBA00023015"/>
    </source>
</evidence>
<evidence type="ECO:0000256" key="2">
    <source>
        <dbReference type="ARBA" id="ARBA00022490"/>
    </source>
</evidence>
<dbReference type="SMART" id="SM00347">
    <property type="entry name" value="HTH_MARR"/>
    <property type="match status" value="1"/>
</dbReference>
<dbReference type="InterPro" id="IPR000835">
    <property type="entry name" value="HTH_MarR-typ"/>
</dbReference>
<dbReference type="PANTHER" id="PTHR33164">
    <property type="entry name" value="TRANSCRIPTIONAL REGULATOR, MARR FAMILY"/>
    <property type="match status" value="1"/>
</dbReference>
<evidence type="ECO:0000256" key="1">
    <source>
        <dbReference type="ARBA" id="ARBA00004496"/>
    </source>
</evidence>
<dbReference type="GO" id="GO:0003677">
    <property type="term" value="F:DNA binding"/>
    <property type="evidence" value="ECO:0007669"/>
    <property type="project" value="UniProtKB-KW"/>
</dbReference>
<dbReference type="Pfam" id="PF22381">
    <property type="entry name" value="Staph_reg_Sar_Rot"/>
    <property type="match status" value="1"/>
</dbReference>
<keyword evidence="8" id="KW-1185">Reference proteome</keyword>
<dbReference type="RefSeq" id="WP_307206110.1">
    <property type="nucleotide sequence ID" value="NZ_JAUSST010000006.1"/>
</dbReference>
<evidence type="ECO:0000256" key="4">
    <source>
        <dbReference type="ARBA" id="ARBA00023125"/>
    </source>
</evidence>
<comment type="subcellular location">
    <subcellularLocation>
        <location evidence="1">Cytoplasm</location>
    </subcellularLocation>
</comment>
<name>A0ABT9U7Q7_PAEHA</name>
<dbReference type="Proteomes" id="UP001229346">
    <property type="component" value="Unassembled WGS sequence"/>
</dbReference>
<dbReference type="Gene3D" id="1.10.10.10">
    <property type="entry name" value="Winged helix-like DNA-binding domain superfamily/Winged helix DNA-binding domain"/>
    <property type="match status" value="1"/>
</dbReference>
<feature type="domain" description="HTH marR-type" evidence="6">
    <location>
        <begin position="10"/>
        <end position="140"/>
    </location>
</feature>
<dbReference type="InterPro" id="IPR039422">
    <property type="entry name" value="MarR/SlyA-like"/>
</dbReference>
<gene>
    <name evidence="7" type="ORF">J2T15_004186</name>
</gene>
<keyword evidence="4 7" id="KW-0238">DNA-binding</keyword>
<protein>
    <submittedName>
        <fullName evidence="7">DNA-binding MarR family transcriptional regulator</fullName>
    </submittedName>
</protein>
<evidence type="ECO:0000313" key="8">
    <source>
        <dbReference type="Proteomes" id="UP001229346"/>
    </source>
</evidence>
<dbReference type="PRINTS" id="PR00598">
    <property type="entry name" value="HTHMARR"/>
</dbReference>
<dbReference type="InterPro" id="IPR036390">
    <property type="entry name" value="WH_DNA-bd_sf"/>
</dbReference>